<protein>
    <submittedName>
        <fullName evidence="2">Uncharacterized protein</fullName>
    </submittedName>
</protein>
<dbReference type="EMBL" id="VDEP01000471">
    <property type="protein sequence ID" value="KAA1076144.1"/>
    <property type="molecule type" value="Genomic_DNA"/>
</dbReference>
<gene>
    <name evidence="2" type="ORF">PGT21_035039</name>
    <name evidence="1" type="ORF">PGTUg99_036362</name>
</gene>
<comment type="caution">
    <text evidence="2">The sequence shown here is derived from an EMBL/GenBank/DDBJ whole genome shotgun (WGS) entry which is preliminary data.</text>
</comment>
<evidence type="ECO:0000313" key="3">
    <source>
        <dbReference type="Proteomes" id="UP000324748"/>
    </source>
</evidence>
<dbReference type="Proteomes" id="UP000324748">
    <property type="component" value="Unassembled WGS sequence"/>
</dbReference>
<proteinExistence type="predicted"/>
<keyword evidence="3" id="KW-1185">Reference proteome</keyword>
<evidence type="ECO:0000313" key="1">
    <source>
        <dbReference type="EMBL" id="KAA1076144.1"/>
    </source>
</evidence>
<dbReference type="EMBL" id="VSWC01000092">
    <property type="protein sequence ID" value="KAA1091514.1"/>
    <property type="molecule type" value="Genomic_DNA"/>
</dbReference>
<sequence length="87" mass="9316">MVVRQLVVVNGSPSDAVAQFLDIVSAIIGKNVACSHRALQDNDSDVMGLSSTTSYRCTFEIPQAVLELVPFVLSVPQLLAPAQVMEN</sequence>
<accession>A0A5B0NSP1</accession>
<organism evidence="2 3">
    <name type="scientific">Puccinia graminis f. sp. tritici</name>
    <dbReference type="NCBI Taxonomy" id="56615"/>
    <lineage>
        <taxon>Eukaryota</taxon>
        <taxon>Fungi</taxon>
        <taxon>Dikarya</taxon>
        <taxon>Basidiomycota</taxon>
        <taxon>Pucciniomycotina</taxon>
        <taxon>Pucciniomycetes</taxon>
        <taxon>Pucciniales</taxon>
        <taxon>Pucciniaceae</taxon>
        <taxon>Puccinia</taxon>
    </lineage>
</organism>
<evidence type="ECO:0000313" key="2">
    <source>
        <dbReference type="EMBL" id="KAA1091514.1"/>
    </source>
</evidence>
<name>A0A5B0NSP1_PUCGR</name>
<dbReference type="AlphaFoldDB" id="A0A5B0NSP1"/>
<dbReference type="Proteomes" id="UP000325313">
    <property type="component" value="Unassembled WGS sequence"/>
</dbReference>
<evidence type="ECO:0000313" key="4">
    <source>
        <dbReference type="Proteomes" id="UP000325313"/>
    </source>
</evidence>
<reference evidence="3 4" key="1">
    <citation type="submission" date="2019-05" db="EMBL/GenBank/DDBJ databases">
        <title>Emergence of the Ug99 lineage of the wheat stem rust pathogen through somatic hybridization.</title>
        <authorList>
            <person name="Li F."/>
            <person name="Upadhyaya N.M."/>
            <person name="Sperschneider J."/>
            <person name="Matny O."/>
            <person name="Nguyen-Phuc H."/>
            <person name="Mago R."/>
            <person name="Raley C."/>
            <person name="Miller M.E."/>
            <person name="Silverstein K.A.T."/>
            <person name="Henningsen E."/>
            <person name="Hirsch C.D."/>
            <person name="Visser B."/>
            <person name="Pretorius Z.A."/>
            <person name="Steffenson B.J."/>
            <person name="Schwessinger B."/>
            <person name="Dodds P.N."/>
            <person name="Figueroa M."/>
        </authorList>
    </citation>
    <scope>NUCLEOTIDE SEQUENCE [LARGE SCALE GENOMIC DNA]</scope>
    <source>
        <strain evidence="2">21-0</strain>
        <strain evidence="1 4">Ug99</strain>
    </source>
</reference>